<dbReference type="Proteomes" id="UP001164250">
    <property type="component" value="Chromosome 9"/>
</dbReference>
<name>A0ACC1AQ21_9ROSI</name>
<gene>
    <name evidence="1" type="ORF">Patl1_32674</name>
</gene>
<accession>A0ACC1AQ21</accession>
<evidence type="ECO:0000313" key="1">
    <source>
        <dbReference type="EMBL" id="KAJ0088762.1"/>
    </source>
</evidence>
<comment type="caution">
    <text evidence="1">The sequence shown here is derived from an EMBL/GenBank/DDBJ whole genome shotgun (WGS) entry which is preliminary data.</text>
</comment>
<evidence type="ECO:0000313" key="2">
    <source>
        <dbReference type="Proteomes" id="UP001164250"/>
    </source>
</evidence>
<proteinExistence type="predicted"/>
<sequence>MDTEFPGIVVRSEKDFRHQDPTENYVSLKANVDLLKLIQIGLTLSDEEGNLPDLGSVSVFFRGNVYDVKHLMRFCSNLRGGLDRVGKALNLERLIGKSHQAGSDSLFTLHAFLKIREKYFGGDYDGLEKLLLWKYKSALNACNILFWSFLVEDRKVSSSRIYRYEVPGSSWLDFIIWIESFQNPDNYGELALSKVVSDSYDKNMANGPIVNAIVMVVVVTLSGGGSDTKENCDGEVIVVVLCDMVK</sequence>
<protein>
    <submittedName>
        <fullName evidence="1">Uncharacterized protein</fullName>
    </submittedName>
</protein>
<keyword evidence="2" id="KW-1185">Reference proteome</keyword>
<reference evidence="2" key="1">
    <citation type="journal article" date="2023" name="G3 (Bethesda)">
        <title>Genome assembly and association tests identify interacting loci associated with vigor, precocity, and sex in interspecific pistachio rootstocks.</title>
        <authorList>
            <person name="Palmer W."/>
            <person name="Jacygrad E."/>
            <person name="Sagayaradj S."/>
            <person name="Cavanaugh K."/>
            <person name="Han R."/>
            <person name="Bertier L."/>
            <person name="Beede B."/>
            <person name="Kafkas S."/>
            <person name="Golino D."/>
            <person name="Preece J."/>
            <person name="Michelmore R."/>
        </authorList>
    </citation>
    <scope>NUCLEOTIDE SEQUENCE [LARGE SCALE GENOMIC DNA]</scope>
</reference>
<organism evidence="1 2">
    <name type="scientific">Pistacia atlantica</name>
    <dbReference type="NCBI Taxonomy" id="434234"/>
    <lineage>
        <taxon>Eukaryota</taxon>
        <taxon>Viridiplantae</taxon>
        <taxon>Streptophyta</taxon>
        <taxon>Embryophyta</taxon>
        <taxon>Tracheophyta</taxon>
        <taxon>Spermatophyta</taxon>
        <taxon>Magnoliopsida</taxon>
        <taxon>eudicotyledons</taxon>
        <taxon>Gunneridae</taxon>
        <taxon>Pentapetalae</taxon>
        <taxon>rosids</taxon>
        <taxon>malvids</taxon>
        <taxon>Sapindales</taxon>
        <taxon>Anacardiaceae</taxon>
        <taxon>Pistacia</taxon>
    </lineage>
</organism>
<dbReference type="EMBL" id="CM047905">
    <property type="protein sequence ID" value="KAJ0088762.1"/>
    <property type="molecule type" value="Genomic_DNA"/>
</dbReference>